<proteinExistence type="predicted"/>
<dbReference type="Proteomes" id="UP001154252">
    <property type="component" value="Unassembled WGS sequence"/>
</dbReference>
<feature type="non-terminal residue" evidence="3">
    <location>
        <position position="1"/>
    </location>
</feature>
<dbReference type="OrthoDB" id="5417660at2759"/>
<accession>A0A9W4K2D1</accession>
<protein>
    <submittedName>
        <fullName evidence="3">Uncharacterized protein</fullName>
    </submittedName>
</protein>
<gene>
    <name evidence="2" type="ORF">PEGY_LOCUS18</name>
    <name evidence="3" type="ORF">PEGY_LOCUS19</name>
</gene>
<feature type="non-terminal residue" evidence="3">
    <location>
        <position position="84"/>
    </location>
</feature>
<dbReference type="EMBL" id="CAJVRC010000042">
    <property type="protein sequence ID" value="CAG8880468.1"/>
    <property type="molecule type" value="Genomic_DNA"/>
</dbReference>
<keyword evidence="4" id="KW-1185">Reference proteome</keyword>
<evidence type="ECO:0000313" key="4">
    <source>
        <dbReference type="Proteomes" id="UP001154252"/>
    </source>
</evidence>
<dbReference type="EMBL" id="CAJVRC010000041">
    <property type="protein sequence ID" value="CAG8880467.1"/>
    <property type="molecule type" value="Genomic_DNA"/>
</dbReference>
<reference evidence="3" key="1">
    <citation type="submission" date="2021-07" db="EMBL/GenBank/DDBJ databases">
        <authorList>
            <person name="Branca A.L. A."/>
        </authorList>
    </citation>
    <scope>NUCLEOTIDE SEQUENCE</scope>
</reference>
<comment type="caution">
    <text evidence="3">The sequence shown here is derived from an EMBL/GenBank/DDBJ whole genome shotgun (WGS) entry which is preliminary data.</text>
</comment>
<organism evidence="3 4">
    <name type="scientific">Penicillium egyptiacum</name>
    <dbReference type="NCBI Taxonomy" id="1303716"/>
    <lineage>
        <taxon>Eukaryota</taxon>
        <taxon>Fungi</taxon>
        <taxon>Dikarya</taxon>
        <taxon>Ascomycota</taxon>
        <taxon>Pezizomycotina</taxon>
        <taxon>Eurotiomycetes</taxon>
        <taxon>Eurotiomycetidae</taxon>
        <taxon>Eurotiales</taxon>
        <taxon>Aspergillaceae</taxon>
        <taxon>Penicillium</taxon>
    </lineage>
</organism>
<sequence length="84" mass="9645">AEWYKGTVQYLLMGTLPEDKLLRKEVLRHAGRLMVQESPLPGAASQEENTKLTFRNGDGTTAPYLEPPFRKDFLKRMHAEYGHL</sequence>
<evidence type="ECO:0000256" key="1">
    <source>
        <dbReference type="SAM" id="MobiDB-lite"/>
    </source>
</evidence>
<evidence type="ECO:0000313" key="3">
    <source>
        <dbReference type="EMBL" id="CAG8880468.1"/>
    </source>
</evidence>
<feature type="region of interest" description="Disordered" evidence="1">
    <location>
        <begin position="38"/>
        <end position="66"/>
    </location>
</feature>
<evidence type="ECO:0000313" key="2">
    <source>
        <dbReference type="EMBL" id="CAG8880467.1"/>
    </source>
</evidence>
<dbReference type="AlphaFoldDB" id="A0A9W4K2D1"/>
<name>A0A9W4K2D1_9EURO</name>